<evidence type="ECO:0000313" key="4">
    <source>
        <dbReference type="EMBL" id="MPM01428.1"/>
    </source>
</evidence>
<feature type="coiled-coil region" evidence="2">
    <location>
        <begin position="336"/>
        <end position="429"/>
    </location>
</feature>
<comment type="caution">
    <text evidence="4">The sequence shown here is derived from an EMBL/GenBank/DDBJ whole genome shotgun (WGS) entry which is preliminary data.</text>
</comment>
<keyword evidence="1" id="KW-1188">Viral release from host cell</keyword>
<dbReference type="InterPro" id="IPR010090">
    <property type="entry name" value="Phage_tape_meas"/>
</dbReference>
<dbReference type="PANTHER" id="PTHR37813">
    <property type="entry name" value="FELS-2 PROPHAGE PROTEIN"/>
    <property type="match status" value="1"/>
</dbReference>
<organism evidence="4">
    <name type="scientific">bioreactor metagenome</name>
    <dbReference type="NCBI Taxonomy" id="1076179"/>
    <lineage>
        <taxon>unclassified sequences</taxon>
        <taxon>metagenomes</taxon>
        <taxon>ecological metagenomes</taxon>
    </lineage>
</organism>
<name>A0A644WD42_9ZZZZ</name>
<dbReference type="EMBL" id="VSSQ01000795">
    <property type="protein sequence ID" value="MPM01428.1"/>
    <property type="molecule type" value="Genomic_DNA"/>
</dbReference>
<evidence type="ECO:0000256" key="2">
    <source>
        <dbReference type="SAM" id="Coils"/>
    </source>
</evidence>
<reference evidence="4" key="1">
    <citation type="submission" date="2019-08" db="EMBL/GenBank/DDBJ databases">
        <authorList>
            <person name="Kucharzyk K."/>
            <person name="Murdoch R.W."/>
            <person name="Higgins S."/>
            <person name="Loffler F."/>
        </authorList>
    </citation>
    <scope>NUCLEOTIDE SEQUENCE</scope>
</reference>
<feature type="coiled-coil region" evidence="2">
    <location>
        <begin position="1808"/>
        <end position="1835"/>
    </location>
</feature>
<dbReference type="PANTHER" id="PTHR37813:SF1">
    <property type="entry name" value="FELS-2 PROPHAGE PROTEIN"/>
    <property type="match status" value="1"/>
</dbReference>
<dbReference type="Pfam" id="PF10145">
    <property type="entry name" value="PhageMin_Tail"/>
    <property type="match status" value="1"/>
</dbReference>
<evidence type="ECO:0000259" key="3">
    <source>
        <dbReference type="Pfam" id="PF10145"/>
    </source>
</evidence>
<feature type="coiled-coil region" evidence="2">
    <location>
        <begin position="1582"/>
        <end position="1635"/>
    </location>
</feature>
<gene>
    <name evidence="4" type="primary">smc_16</name>
    <name evidence="4" type="ORF">SDC9_47668</name>
</gene>
<protein>
    <submittedName>
        <fullName evidence="4">Chromosome partition protein Smc</fullName>
    </submittedName>
</protein>
<sequence>MDKPDIRILVGVEGSTSIDKGSGKLILKELRGITEKISSSQTPRVTFGVSQNESKKQIQAELQRLASSINVNIPIKVKLNTQKSTQAGSSASSIFDTKTLEAEGRKYFKSTANVLDRVKKSFSELGTVDITNVFKSPQGDIESFTASVKKADSTVESYRFQLSKITSGTRAFKGFAQMSSVLTDKSTGSGLQGTLNYLNNIETKLKNLTSKTTTSSAKPLLEGMPQFSDYNTKLQQVSDRIKEIRNSTSTLSDEHKREINSMVADLQRYAKELQNSAYSGSELKAQTFSAQKAQYQADLDTRIKQWTSAGIFGGEFEQSANKAKTLLDSATDSTGLDRYREKLKLLQTEFKSFKLDNSAWDQLVQANTLSNNIQNAQLKIQNLKKNYSAFVGDPKLVKEWQGLFDQSQIISSQKELTNLNSQIGQFEQQLISAGKHQKSTLSQMAQNASKMAGWMAMGTLIAAIMGGIRGLYGSVIDINIAMVDLKKVTDETSTTYNRFLKEASSRAVQLGTSITDLVQATANFAKLGYSLDDAKKLAEYATIYQNVGDDVESVDTATQSIVSTMKAFGIASEDAMSIVDKFNEVGNKFAISSGGIGEAMQRAASSLSSANNTIDESIALIVAANNVVQDPDAVGTMWKTVAMRIRGAKTELEEAGLDTDAMAESTAKLRDEVRALTNTKGLGGLDIMQDEKTFKSTYDIILGISNAWKDMSDIDQAALLELLSGKRQGNALAATITNMSDAVKVLKTSTESAGSAYAEHAKWLDSIEAKQQQFAAQYQEFSNTFLSSELIKGVIDTGTGLLGWLTAITDKLGALPVLLSAIGGIRSLASGKGFFQLDTSKDWGGSGIGITTAIAASSKSTEEYAAQIETDYQALLKWKQAIDDNSVSVKSFEEVMSGASKQAKSYAVTMDDAGNTAEKYKAQQTAAVAATRGVGIAAKAASIGVQVLNVAMNMLTHMAIGLAINAIIAGFGAIVNASSNASDKANEFANTQRDISDAAAKEVETLDELIDQYTKLKSMDTMDADTRSEIKDIQAQITSLVGDQASNLDLVNGKLDDQIAKLKEINMEAAKDSLDSYVATYYADRDAADKAVGEDSFLGIGGYGYVGGRDKAAYDILKDITNQYGTPIFQNGGFFNSNLFSTETGTAEERIEQLTAAMDALKNASDYDYTSSALYAGLNQAVSTYQTYVDNVNESTNNLLDSAALVESMQKEIAGETVDSATSYEQYRQSLIDAVGANKSLTTAMANGSISANEISSAVDDIMATNFPEWYEQVNRAASGANDSVSNTAAAFENMGDALSAAKTARDAYSSLESDLEATGKISLDTLTSLVSTYSDLEDAVSDYLSGAGNESTILNALAEKFHSAAAAAGYYGNITEEVSKSTTELIDSVQSSLQTLQSAQEEYSELGSISVDTVQELLKLGPAYLDALINENGQINLNSGAVANLISEKTAYLKTLAAEQVATYAVESLQALMTDSTKAVGDSSRSAKDGIEDAAEAMLDMATKGAAAAAGASALDAALNKLADEKGAAGIDLEAWKLDVQSYASSITSIINAAGSGIKGWMGGSSSSSSVEEYTAEIDQLYAITKKLKDVQNEIDTIEAKSKNLADSDYKQRIQNTERLLSLKQKENDLLHEQTEMRRGLISSNISELRSLGFDIDYDPQRNDLLINNLEHVNKLIGKNQDATNELRKKAEDLIDTTEDLNDTNIDSSLAWYANTEAAKEYKNQLMEIRQEQADEWLEIREHENTLWENQGGNKKNIIANYQQMMDYVHNLADEYRSKEYSEESAEIRKLKELWWNYYNSVQDIINDINQERLDKLNNQKDAMQDILDLTKDLIERETNDHIDALEEARDIYKDIIDLKIKSIELLEEESSYQKTVNTLTSDISKLQAQADALALDDSRDAKLQRAQLLEEISEKQKELSDEQHDYSVDNQKDALEKEYDLYSDTLDDKIDDLKAFLNDNERLTAAAYKRIDSEGSSLYDNLLTYAKKYTDTSELKLKSMWDIAMEAAKKYSSFVAGMNSIDTEISSISGGTNSQYATDDSSVIATMKTNSAAWWNASESRKKELEDINYQLGTSIGATKDEETGRWYRNGVPLYHSGGVIGDNPTAKQKEILMFGETGEMVLTEQMQNNWTDNLQNLHELMSAGWEALDDKLKIGMAAIFSGASLNYNFPKSTLHPAFAGIPNSMQTATYGDINFDLIIQGNVDESLIPTIKREISSAFDKTLTRKNR</sequence>
<dbReference type="NCBIfam" id="TIGR01760">
    <property type="entry name" value="tape_meas_TP901"/>
    <property type="match status" value="1"/>
</dbReference>
<accession>A0A644WD42</accession>
<feature type="coiled-coil region" evidence="2">
    <location>
        <begin position="1878"/>
        <end position="1954"/>
    </location>
</feature>
<proteinExistence type="predicted"/>
<evidence type="ECO:0000256" key="1">
    <source>
        <dbReference type="ARBA" id="ARBA00022612"/>
    </source>
</evidence>
<keyword evidence="2" id="KW-0175">Coiled coil</keyword>
<feature type="domain" description="Phage tail tape measure protein" evidence="3">
    <location>
        <begin position="507"/>
        <end position="723"/>
    </location>
</feature>